<feature type="compositionally biased region" description="Basic and acidic residues" evidence="1">
    <location>
        <begin position="84"/>
        <end position="95"/>
    </location>
</feature>
<evidence type="ECO:0000313" key="2">
    <source>
        <dbReference type="EMBL" id="ANE42480.1"/>
    </source>
</evidence>
<dbReference type="RefSeq" id="WP_064013526.1">
    <property type="nucleotide sequence ID" value="NZ_CP011387.1"/>
</dbReference>
<dbReference type="STRING" id="1182568.SU48_00430"/>
<reference evidence="2 3" key="1">
    <citation type="submission" date="2015-01" db="EMBL/GenBank/DDBJ databases">
        <title>Deinococcus puniceus/DY1/ whole genome sequencing.</title>
        <authorList>
            <person name="Kim M.K."/>
            <person name="Srinivasan S."/>
            <person name="Lee J.-J."/>
        </authorList>
    </citation>
    <scope>NUCLEOTIDE SEQUENCE [LARGE SCALE GENOMIC DNA]</scope>
    <source>
        <strain evidence="2 3">DY1</strain>
    </source>
</reference>
<evidence type="ECO:0000313" key="3">
    <source>
        <dbReference type="Proteomes" id="UP000077363"/>
    </source>
</evidence>
<name>A0A172T674_9DEIO</name>
<organism evidence="2 3">
    <name type="scientific">Deinococcus puniceus</name>
    <dbReference type="NCBI Taxonomy" id="1182568"/>
    <lineage>
        <taxon>Bacteria</taxon>
        <taxon>Thermotogati</taxon>
        <taxon>Deinococcota</taxon>
        <taxon>Deinococci</taxon>
        <taxon>Deinococcales</taxon>
        <taxon>Deinococcaceae</taxon>
        <taxon>Deinococcus</taxon>
    </lineage>
</organism>
<dbReference type="AlphaFoldDB" id="A0A172T674"/>
<dbReference type="OrthoDB" id="70481at2"/>
<protein>
    <submittedName>
        <fullName evidence="2">Uncharacterized protein</fullName>
    </submittedName>
</protein>
<dbReference type="Proteomes" id="UP000077363">
    <property type="component" value="Chromosome"/>
</dbReference>
<dbReference type="EMBL" id="CP011387">
    <property type="protein sequence ID" value="ANE42480.1"/>
    <property type="molecule type" value="Genomic_DNA"/>
</dbReference>
<keyword evidence="3" id="KW-1185">Reference proteome</keyword>
<accession>A0A172T674</accession>
<dbReference type="PATRIC" id="fig|1182568.3.peg.89"/>
<proteinExistence type="predicted"/>
<sequence length="95" mass="10088">MKIRFTAGRVRVRLDDLEAASLARGERLETGVSWPDGGWSLTLDPLKVGVQGAAGGLTVGLKDVLATLLDPAQEGVTLPGPPRVDVEKDYGPQHE</sequence>
<feature type="region of interest" description="Disordered" evidence="1">
    <location>
        <begin position="73"/>
        <end position="95"/>
    </location>
</feature>
<gene>
    <name evidence="2" type="ORF">SU48_00430</name>
</gene>
<evidence type="ECO:0000256" key="1">
    <source>
        <dbReference type="SAM" id="MobiDB-lite"/>
    </source>
</evidence>
<dbReference type="KEGG" id="dpu:SU48_00430"/>